<proteinExistence type="predicted"/>
<dbReference type="EMBL" id="JADFTS010000005">
    <property type="protein sequence ID" value="KAF9607716.1"/>
    <property type="molecule type" value="Genomic_DNA"/>
</dbReference>
<name>A0A835HZM9_9MAGN</name>
<keyword evidence="3" id="KW-1185">Reference proteome</keyword>
<evidence type="ECO:0000313" key="2">
    <source>
        <dbReference type="EMBL" id="KAF9607716.1"/>
    </source>
</evidence>
<keyword evidence="1" id="KW-0472">Membrane</keyword>
<accession>A0A835HZM9</accession>
<feature type="transmembrane region" description="Helical" evidence="1">
    <location>
        <begin position="84"/>
        <end position="104"/>
    </location>
</feature>
<keyword evidence="1" id="KW-0812">Transmembrane</keyword>
<evidence type="ECO:0000256" key="1">
    <source>
        <dbReference type="SAM" id="Phobius"/>
    </source>
</evidence>
<evidence type="ECO:0000313" key="3">
    <source>
        <dbReference type="Proteomes" id="UP000631114"/>
    </source>
</evidence>
<dbReference type="Proteomes" id="UP000631114">
    <property type="component" value="Unassembled WGS sequence"/>
</dbReference>
<protein>
    <submittedName>
        <fullName evidence="2">Uncharacterized protein</fullName>
    </submittedName>
</protein>
<keyword evidence="1" id="KW-1133">Transmembrane helix</keyword>
<feature type="non-terminal residue" evidence="2">
    <location>
        <position position="1"/>
    </location>
</feature>
<organism evidence="2 3">
    <name type="scientific">Coptis chinensis</name>
    <dbReference type="NCBI Taxonomy" id="261450"/>
    <lineage>
        <taxon>Eukaryota</taxon>
        <taxon>Viridiplantae</taxon>
        <taxon>Streptophyta</taxon>
        <taxon>Embryophyta</taxon>
        <taxon>Tracheophyta</taxon>
        <taxon>Spermatophyta</taxon>
        <taxon>Magnoliopsida</taxon>
        <taxon>Ranunculales</taxon>
        <taxon>Ranunculaceae</taxon>
        <taxon>Coptidoideae</taxon>
        <taxon>Coptis</taxon>
    </lineage>
</organism>
<dbReference type="AlphaFoldDB" id="A0A835HZM9"/>
<reference evidence="2 3" key="1">
    <citation type="submission" date="2020-10" db="EMBL/GenBank/DDBJ databases">
        <title>The Coptis chinensis genome and diversification of protoberbering-type alkaloids.</title>
        <authorList>
            <person name="Wang B."/>
            <person name="Shu S."/>
            <person name="Song C."/>
            <person name="Liu Y."/>
        </authorList>
    </citation>
    <scope>NUCLEOTIDE SEQUENCE [LARGE SCALE GENOMIC DNA]</scope>
    <source>
        <strain evidence="2">HL-2020</strain>
        <tissue evidence="2">Leaf</tissue>
    </source>
</reference>
<comment type="caution">
    <text evidence="2">The sequence shown here is derived from an EMBL/GenBank/DDBJ whole genome shotgun (WGS) entry which is preliminary data.</text>
</comment>
<sequence>VGNVYVQFREEEHAAAVGQLEGFMQSQSYGYERAQNGEINSKLLSGRVPAVLGGRLLHTASLKSLWYTWTTYMWSTSFHCAKRGIAFGVFFALLLIVIGFVCWWKRKQNILSSRKIATRDAPYAKARTHFVGHVKNTLNLLLRMELPSYLDWRASFQVYQFSFCIQCQLRS</sequence>
<gene>
    <name evidence="2" type="ORF">IFM89_038600</name>
</gene>
<dbReference type="OrthoDB" id="1933606at2759"/>